<dbReference type="InterPro" id="IPR027417">
    <property type="entry name" value="P-loop_NTPase"/>
</dbReference>
<dbReference type="InterPro" id="IPR025158">
    <property type="entry name" value="Mg_chelat-rel_C"/>
</dbReference>
<dbReference type="EMBL" id="WMKA01000029">
    <property type="protein sequence ID" value="MTG89751.1"/>
    <property type="molecule type" value="Genomic_DNA"/>
</dbReference>
<dbReference type="SUPFAM" id="SSF54211">
    <property type="entry name" value="Ribosomal protein S5 domain 2-like"/>
    <property type="match status" value="1"/>
</dbReference>
<dbReference type="Proteomes" id="UP000440668">
    <property type="component" value="Unassembled WGS sequence"/>
</dbReference>
<organism evidence="3 5">
    <name type="scientific">Cellulosimicrobium composti</name>
    <dbReference type="NCBI Taxonomy" id="2672572"/>
    <lineage>
        <taxon>Bacteria</taxon>
        <taxon>Bacillati</taxon>
        <taxon>Actinomycetota</taxon>
        <taxon>Actinomycetes</taxon>
        <taxon>Micrococcales</taxon>
        <taxon>Promicromonosporaceae</taxon>
        <taxon>Cellulosimicrobium</taxon>
    </lineage>
</organism>
<dbReference type="GO" id="GO:0005524">
    <property type="term" value="F:ATP binding"/>
    <property type="evidence" value="ECO:0007669"/>
    <property type="project" value="InterPro"/>
</dbReference>
<dbReference type="RefSeq" id="WP_024840527.1">
    <property type="nucleotide sequence ID" value="NZ_JAAFAN010000017.1"/>
</dbReference>
<dbReference type="InterPro" id="IPR004482">
    <property type="entry name" value="Mg_chelat-rel"/>
</dbReference>
<dbReference type="GeneID" id="32509507"/>
<name>A0A6N7ZJU3_9MICO</name>
<reference evidence="4" key="2">
    <citation type="submission" date="2020-01" db="EMBL/GenBank/DDBJ databases">
        <authorList>
            <person name="Aviles F."/>
            <person name="Meyer T.E."/>
            <person name="Kyndt J.A."/>
        </authorList>
    </citation>
    <scope>NUCLEOTIDE SEQUENCE</scope>
    <source>
        <strain evidence="4">SE3</strain>
    </source>
</reference>
<dbReference type="NCBIfam" id="TIGR00368">
    <property type="entry name" value="YifB family Mg chelatase-like AAA ATPase"/>
    <property type="match status" value="1"/>
</dbReference>
<reference evidence="4 6" key="3">
    <citation type="journal article" date="2021" name="Arch. Microbiol.">
        <title>Cellulosimicrobium fucosivorans sp. nov., isolated from San Elijo Lagoon, contains a fucose metabolic pathway linked to carotenoid production.</title>
        <authorList>
            <person name="Aviles F.A."/>
            <person name="Kyndt J.A."/>
        </authorList>
    </citation>
    <scope>NUCLEOTIDE SEQUENCE [LARGE SCALE GENOMIC DNA]</scope>
    <source>
        <strain evidence="4 6">SE3</strain>
    </source>
</reference>
<evidence type="ECO:0000313" key="5">
    <source>
        <dbReference type="Proteomes" id="UP000440668"/>
    </source>
</evidence>
<evidence type="ECO:0000259" key="2">
    <source>
        <dbReference type="SMART" id="SM00382"/>
    </source>
</evidence>
<dbReference type="Pfam" id="PF13541">
    <property type="entry name" value="ChlI"/>
    <property type="match status" value="1"/>
</dbReference>
<evidence type="ECO:0000313" key="6">
    <source>
        <dbReference type="Proteomes" id="UP000471672"/>
    </source>
</evidence>
<comment type="similarity">
    <text evidence="1">Belongs to the Mg-chelatase subunits D/I family. ComM subfamily.</text>
</comment>
<dbReference type="InterPro" id="IPR045006">
    <property type="entry name" value="CHLI-like"/>
</dbReference>
<dbReference type="EMBL" id="JAAFAN010000017">
    <property type="protein sequence ID" value="NDO89202.1"/>
    <property type="molecule type" value="Genomic_DNA"/>
</dbReference>
<evidence type="ECO:0000313" key="3">
    <source>
        <dbReference type="EMBL" id="MTG89751.1"/>
    </source>
</evidence>
<dbReference type="InterPro" id="IPR020568">
    <property type="entry name" value="Ribosomal_Su5_D2-typ_SF"/>
</dbReference>
<evidence type="ECO:0000313" key="4">
    <source>
        <dbReference type="EMBL" id="NDO89202.1"/>
    </source>
</evidence>
<keyword evidence="6" id="KW-1185">Reference proteome</keyword>
<dbReference type="CDD" id="cd00009">
    <property type="entry name" value="AAA"/>
    <property type="match status" value="1"/>
</dbReference>
<dbReference type="Pfam" id="PF01078">
    <property type="entry name" value="Mg_chelatase"/>
    <property type="match status" value="1"/>
</dbReference>
<proteinExistence type="inferred from homology"/>
<dbReference type="InterPro" id="IPR000523">
    <property type="entry name" value="Mg_chelatse_chII-like_cat_dom"/>
</dbReference>
<sequence>MGLGTTRAVALVGLSGHVVEVQAHLAASVPGFVLVGLPDTALSESRDRVRAAVTSSGIPWPQRKITINLSPAALPKSGTGFDVAIAVALLAGAQVVPAGAVEDVVHLGELGLDGRLQPVRGVLPAVAAAVAAGFRHVVVPEADVAEARLVPGASVAGAATLADVARLHGATIDAADAPTAPVTVPRPSGVRPLPGDLADVVGQDEARHALEVAAAGGHHLLLVGAPGAGKTMLASRLPGILPDLTESEAVEVTSVHSVAGVFDPGTGLVRRPPYEDPHHTATPAAIVGGGSGLPRPGAASRAHRGVLFLDEAPEFGARVLQTLRQPLEHGELVIHRAAGTARYPARFQLVLAANPCPCGKGVGKGLECTCSPVAQRRYFGRLSGPLLDRVDVQVEVRPVSRVERAVSDRPESSAVVARRVAAAREAAAERLRGTPWRTNAEVPGTWLRERLGADPALLTDVDAALDRGTLSLRGADRVLRLAWTVADLAGRTAPTRADVGAGLALRTRGYRG</sequence>
<dbReference type="Gene3D" id="3.30.230.10">
    <property type="match status" value="1"/>
</dbReference>
<dbReference type="Gene3D" id="3.40.50.300">
    <property type="entry name" value="P-loop containing nucleotide triphosphate hydrolases"/>
    <property type="match status" value="1"/>
</dbReference>
<dbReference type="InterPro" id="IPR003593">
    <property type="entry name" value="AAA+_ATPase"/>
</dbReference>
<evidence type="ECO:0000256" key="1">
    <source>
        <dbReference type="ARBA" id="ARBA00006354"/>
    </source>
</evidence>
<gene>
    <name evidence="3" type="ORF">GJV82_12460</name>
    <name evidence="4" type="ORF">GYH36_06970</name>
</gene>
<feature type="domain" description="AAA+ ATPase" evidence="2">
    <location>
        <begin position="216"/>
        <end position="400"/>
    </location>
</feature>
<reference evidence="3 5" key="1">
    <citation type="submission" date="2019-11" db="EMBL/GenBank/DDBJ databases">
        <title>Cellulosimicrobium composti sp. nov. isolated from a compost.</title>
        <authorList>
            <person name="Yang Y."/>
        </authorList>
    </citation>
    <scope>NUCLEOTIDE SEQUENCE [LARGE SCALE GENOMIC DNA]</scope>
    <source>
        <strain evidence="3 5">BIT-GX5</strain>
    </source>
</reference>
<dbReference type="SMART" id="SM00382">
    <property type="entry name" value="AAA"/>
    <property type="match status" value="1"/>
</dbReference>
<accession>A0A6N7ZJU3</accession>
<dbReference type="PANTHER" id="PTHR32039:SF7">
    <property type="entry name" value="COMPETENCE PROTEIN COMM"/>
    <property type="match status" value="1"/>
</dbReference>
<dbReference type="PANTHER" id="PTHR32039">
    <property type="entry name" value="MAGNESIUM-CHELATASE SUBUNIT CHLI"/>
    <property type="match status" value="1"/>
</dbReference>
<dbReference type="SUPFAM" id="SSF52540">
    <property type="entry name" value="P-loop containing nucleoside triphosphate hydrolases"/>
    <property type="match status" value="1"/>
</dbReference>
<protein>
    <submittedName>
        <fullName evidence="3">YifB family Mg chelatase-like AAA ATPase</fullName>
    </submittedName>
</protein>
<comment type="caution">
    <text evidence="3">The sequence shown here is derived from an EMBL/GenBank/DDBJ whole genome shotgun (WGS) entry which is preliminary data.</text>
</comment>
<dbReference type="Proteomes" id="UP000471672">
    <property type="component" value="Unassembled WGS sequence"/>
</dbReference>
<dbReference type="InterPro" id="IPR014721">
    <property type="entry name" value="Ribsml_uS5_D2-typ_fold_subgr"/>
</dbReference>
<dbReference type="AlphaFoldDB" id="A0A6N7ZJU3"/>
<dbReference type="Pfam" id="PF13335">
    <property type="entry name" value="Mg_chelatase_C"/>
    <property type="match status" value="1"/>
</dbReference>